<feature type="compositionally biased region" description="Basic and acidic residues" evidence="12">
    <location>
        <begin position="1350"/>
        <end position="1375"/>
    </location>
</feature>
<dbReference type="Gene3D" id="2.130.10.10">
    <property type="entry name" value="YVTN repeat-like/Quinoprotein amine dehydrogenase"/>
    <property type="match status" value="2"/>
</dbReference>
<comment type="similarity">
    <text evidence="2">Belongs to the WD repeat HIR1 family.</text>
</comment>
<feature type="repeat" description="WD" evidence="11">
    <location>
        <begin position="890"/>
        <end position="922"/>
    </location>
</feature>
<evidence type="ECO:0000256" key="6">
    <source>
        <dbReference type="ARBA" id="ARBA00022737"/>
    </source>
</evidence>
<dbReference type="GO" id="GO:0006355">
    <property type="term" value="P:regulation of DNA-templated transcription"/>
    <property type="evidence" value="ECO:0007669"/>
    <property type="project" value="InterPro"/>
</dbReference>
<dbReference type="CDD" id="cd00200">
    <property type="entry name" value="WD40"/>
    <property type="match status" value="1"/>
</dbReference>
<keyword evidence="6" id="KW-0677">Repeat</keyword>
<dbReference type="FunFam" id="2.130.10.10:FF:000105">
    <property type="entry name" value="Protein HIRA"/>
    <property type="match status" value="1"/>
</dbReference>
<feature type="compositionally biased region" description="Acidic residues" evidence="12">
    <location>
        <begin position="691"/>
        <end position="703"/>
    </location>
</feature>
<dbReference type="InterPro" id="IPR031120">
    <property type="entry name" value="HIR1-like"/>
</dbReference>
<dbReference type="Pfam" id="PF02845">
    <property type="entry name" value="CUE"/>
    <property type="match status" value="1"/>
</dbReference>
<dbReference type="Gene3D" id="1.10.8.10">
    <property type="entry name" value="DNA helicase RuvA subunit, C-terminal domain"/>
    <property type="match status" value="1"/>
</dbReference>
<sequence>MIKYVLSGGHISHIPHSRCVSTWAGEMACAKVPLDELHVTEPFGPQGKERTLPALHPDRKEERCFLSYKPPPEDGTAALLEEFLENAQFISEDLEWLLALPHDKFWCQVVFDESLQRCLDSYLRHAPRGLDPSGLSSSPAVADMQRNIHRSVFMVFLRMATHKESKENFITPAVFAEIIYNNYLFDIPKILDVCVLFGKGNSQLLHKMIENIFTQQPSYYADLNETIPSISQVFDTILQMCGIQSEDTGTGQPLKLNANKCQTAMTMPEEELADLLLYMCDTCTTIHSFLDIFPEACSTFKEHNFLNRLSSFYEMAVPDLEKAVKKRNFNKSLQEDMWRRISHSRKKMVEIAHLLLQHTCLQPILEGTESMASCVDDLLQNFTAFLQEKRFLADYDEQFSIADDISLLQQAFPHLDDTRTSYLLQGVESAWECVGKKRSFPSSANHSAGAKSKTGRDLAASQKEGAGVLGDRDELIGAEAMTDVPCKGDNGAVCTVSAGELESLLCHIRDLLPDLGEGFILACLEEYGYNSELVINNVLEDKLSPSLDKLDRAMARPAKKELPSVLSTRSNAFDDDEFDVFNRDQLDMSRIWKGRRQRESVRATLDDKQHIEEQRERYQAYQTVVDEIPIENDPSRDRDNAFGTYDYDDEYDDTYDVNQIGANDLDEEDELLNRRPFTTPQVLRKGKQAQEDDADEDEEEEDKNEAVKKDHFVQDPAVLRERAEARRAAMQSRKGYRPPPASHVVGGPRGRGQMQDTVLDRRRKEANKSRGANHNRKPIFSVDIHPDGTKFATGGQGEDSGKVVIWNMAPVLREEDEKNENIPKLLCQMDNHLACVNCVRWSNNGLYLASGGDDKLVMVWKRAAFIGPSTVFGSSSKLANVEQWRCVMILRNHTGDVMDVAWSPHDVWLASCSVDNTIAIWNARKFPEIVMTLKGHTGLVKGLTWDPVGKYIASQADDHSLKVWRTMDWQLETNITKPFSECGGTTHVLRLSWSPDGQYLVSAHAMNNSGPTAQIIERDGWKTNMDFVGHRKAVTVVKFNPKIFKKKQKNGSTPKPSCPYCCCAVGSKDRSLSVWLTSLKRPLVVIHDLFDKSIMDITWTLNGLGLLVCSMDGTVAFLDFSQDELGDPLNEEEKNAIHQNIYGKSLAITMGSQLSSTIIENPEMLKYQQERQGNQNPNGAQASGPENQTPKLTNVLNGESLEDIRKNLLKKQVETRTADGRRRITPLCIAQLDTGDFSPALFNSVPILPGSSASTQLIPQISSDSSTANSLGLRPSHDPTSTSPNKTAEDNKDSGTAAVNSIGMKSNLLLTSASKIEPMKALDSRFTERSKATPGVTSVPLTIGITPLDRVKDSSSVKEPKGKDETSSDSEDKIVVKSMTKRKGEMEGAEVVEKRKKGRPRKDAKMMPISQPFPQTPVSLEKEPSRLTTPVALLKLPTPSIQKSFSTQVSTDGVTYLEVENEVSVVSGSRLSQLKWSREGREWDTLLPSRIIIATGSSDVVAVACEDRTLSVFTACGRRLIPSIMLPAPMSALHCSGHFVMALTASATLSVWDVQKQTALVKNESLNPILSGTEATVSQSFLTRQGVAVVSLSNGKTYCFNSSLETWNLIADKQDSLVQCTDFRSCVSSQDALGSMGPLALTQGRNLSAGRLASRLSSTPHHLQQGMTLAFLEKQLASALILLSASEYRHWLLIYARFLVNEGYELRLRELCQDLLGPVHKSSSSSWETTVLGLRKRDLLTEVLPVIGQNLRFQRLFTEYQDQLELLRLK</sequence>
<keyword evidence="5 11" id="KW-0853">WD repeat</keyword>
<evidence type="ECO:0000256" key="9">
    <source>
        <dbReference type="ARBA" id="ARBA00023163"/>
    </source>
</evidence>
<dbReference type="GO" id="GO:0000785">
    <property type="term" value="C:chromatin"/>
    <property type="evidence" value="ECO:0007669"/>
    <property type="project" value="TreeGrafter"/>
</dbReference>
<dbReference type="InterPro" id="IPR003892">
    <property type="entry name" value="CUE"/>
</dbReference>
<proteinExistence type="inferred from homology"/>
<feature type="compositionally biased region" description="Polar residues" evidence="12">
    <location>
        <begin position="1260"/>
        <end position="1270"/>
    </location>
</feature>
<evidence type="ECO:0000256" key="4">
    <source>
        <dbReference type="ARBA" id="ARBA00022491"/>
    </source>
</evidence>
<dbReference type="FunFam" id="2.130.10.10:FF:000075">
    <property type="entry name" value="Protein HIRA"/>
    <property type="match status" value="1"/>
</dbReference>
<dbReference type="InterPro" id="IPR009060">
    <property type="entry name" value="UBA-like_sf"/>
</dbReference>
<feature type="region of interest" description="Disordered" evidence="12">
    <location>
        <begin position="665"/>
        <end position="718"/>
    </location>
</feature>
<dbReference type="Ensembl" id="ENSCCRT00015011137.1">
    <property type="protein sequence ID" value="ENSCCRP00015010735.1"/>
    <property type="gene ID" value="ENSCCRG00015004541.1"/>
</dbReference>
<dbReference type="PANTHER" id="PTHR13831:SF0">
    <property type="entry name" value="PROTEIN HIRA"/>
    <property type="match status" value="1"/>
</dbReference>
<feature type="compositionally biased region" description="Basic and acidic residues" evidence="12">
    <location>
        <begin position="758"/>
        <end position="768"/>
    </location>
</feature>
<feature type="region of interest" description="Disordered" evidence="12">
    <location>
        <begin position="730"/>
        <end position="796"/>
    </location>
</feature>
<dbReference type="InterPro" id="IPR001680">
    <property type="entry name" value="WD40_rpt"/>
</dbReference>
<dbReference type="PROSITE" id="PS50082">
    <property type="entry name" value="WD_REPEATS_2"/>
    <property type="match status" value="3"/>
</dbReference>
<dbReference type="SUPFAM" id="SSF46934">
    <property type="entry name" value="UBA-like"/>
    <property type="match status" value="1"/>
</dbReference>
<dbReference type="InterPro" id="IPR041800">
    <property type="entry name" value="ASCC2_CUE"/>
</dbReference>
<dbReference type="CDD" id="cd14364">
    <property type="entry name" value="CUE_ASCC2"/>
    <property type="match status" value="1"/>
</dbReference>
<dbReference type="PROSITE" id="PS51140">
    <property type="entry name" value="CUE"/>
    <property type="match status" value="1"/>
</dbReference>
<dbReference type="GO" id="GO:0043130">
    <property type="term" value="F:ubiquitin binding"/>
    <property type="evidence" value="ECO:0007669"/>
    <property type="project" value="InterPro"/>
</dbReference>
<reference evidence="14" key="1">
    <citation type="submission" date="2025-08" db="UniProtKB">
        <authorList>
            <consortium name="Ensembl"/>
        </authorList>
    </citation>
    <scope>IDENTIFICATION</scope>
</reference>
<evidence type="ECO:0000256" key="12">
    <source>
        <dbReference type="SAM" id="MobiDB-lite"/>
    </source>
</evidence>
<dbReference type="SMART" id="SM00546">
    <property type="entry name" value="CUE"/>
    <property type="match status" value="1"/>
</dbReference>
<dbReference type="GO" id="GO:0005634">
    <property type="term" value="C:nucleus"/>
    <property type="evidence" value="ECO:0007669"/>
    <property type="project" value="UniProtKB-SubCell"/>
</dbReference>
<dbReference type="PANTHER" id="PTHR13831">
    <property type="entry name" value="MEMBER OF THE HIR1 FAMILY OF WD-REPEAT PROTEINS"/>
    <property type="match status" value="1"/>
</dbReference>
<dbReference type="InterPro" id="IPR011494">
    <property type="entry name" value="HIRA-like_C"/>
</dbReference>
<evidence type="ECO:0000256" key="2">
    <source>
        <dbReference type="ARBA" id="ARBA00007306"/>
    </source>
</evidence>
<protein>
    <recommendedName>
        <fullName evidence="3">Protein HIRA</fullName>
    </recommendedName>
</protein>
<keyword evidence="9" id="KW-0804">Transcription</keyword>
<feature type="region of interest" description="Disordered" evidence="12">
    <location>
        <begin position="1260"/>
        <end position="1298"/>
    </location>
</feature>
<feature type="region of interest" description="Disordered" evidence="12">
    <location>
        <begin position="1350"/>
        <end position="1424"/>
    </location>
</feature>
<dbReference type="Pfam" id="PF24105">
    <property type="entry name" value="Beta-prop_CAF1B_HIR1"/>
    <property type="match status" value="1"/>
</dbReference>
<keyword evidence="4" id="KW-0678">Repressor</keyword>
<dbReference type="InterPro" id="IPR036322">
    <property type="entry name" value="WD40_repeat_dom_sf"/>
</dbReference>
<accession>A0A8C1SP66</accession>
<feature type="repeat" description="WD" evidence="11">
    <location>
        <begin position="933"/>
        <end position="964"/>
    </location>
</feature>
<evidence type="ECO:0000256" key="1">
    <source>
        <dbReference type="ARBA" id="ARBA00004123"/>
    </source>
</evidence>
<name>A0A8C1SP66_CYPCA</name>
<evidence type="ECO:0000256" key="11">
    <source>
        <dbReference type="PROSITE-ProRule" id="PRU00221"/>
    </source>
</evidence>
<keyword evidence="7" id="KW-0156">Chromatin regulator</keyword>
<dbReference type="GO" id="GO:0006338">
    <property type="term" value="P:chromatin remodeling"/>
    <property type="evidence" value="ECO:0007669"/>
    <property type="project" value="InterPro"/>
</dbReference>
<evidence type="ECO:0000313" key="15">
    <source>
        <dbReference type="Proteomes" id="UP000694700"/>
    </source>
</evidence>
<evidence type="ECO:0000256" key="7">
    <source>
        <dbReference type="ARBA" id="ARBA00022853"/>
    </source>
</evidence>
<organism evidence="14 15">
    <name type="scientific">Cyprinus carpio</name>
    <name type="common">Common carp</name>
    <dbReference type="NCBI Taxonomy" id="7962"/>
    <lineage>
        <taxon>Eukaryota</taxon>
        <taxon>Metazoa</taxon>
        <taxon>Chordata</taxon>
        <taxon>Craniata</taxon>
        <taxon>Vertebrata</taxon>
        <taxon>Euteleostomi</taxon>
        <taxon>Actinopterygii</taxon>
        <taxon>Neopterygii</taxon>
        <taxon>Teleostei</taxon>
        <taxon>Ostariophysi</taxon>
        <taxon>Cypriniformes</taxon>
        <taxon>Cyprinidae</taxon>
        <taxon>Cyprininae</taxon>
        <taxon>Cyprinus</taxon>
    </lineage>
</organism>
<dbReference type="SUPFAM" id="SSF50978">
    <property type="entry name" value="WD40 repeat-like"/>
    <property type="match status" value="1"/>
</dbReference>
<evidence type="ECO:0000313" key="14">
    <source>
        <dbReference type="Ensembl" id="ENSCCRP00015010735.1"/>
    </source>
</evidence>
<dbReference type="Proteomes" id="UP000694700">
    <property type="component" value="Unplaced"/>
</dbReference>
<evidence type="ECO:0000259" key="13">
    <source>
        <dbReference type="PROSITE" id="PS51140"/>
    </source>
</evidence>
<feature type="repeat" description="WD" evidence="11">
    <location>
        <begin position="829"/>
        <end position="861"/>
    </location>
</feature>
<evidence type="ECO:0000256" key="3">
    <source>
        <dbReference type="ARBA" id="ARBA00021597"/>
    </source>
</evidence>
<comment type="subcellular location">
    <subcellularLocation>
        <location evidence="1">Nucleus</location>
    </subcellularLocation>
</comment>
<dbReference type="InterPro" id="IPR055410">
    <property type="entry name" value="Beta-prop_CAF1B_HIR1"/>
</dbReference>
<keyword evidence="10" id="KW-0539">Nucleus</keyword>
<dbReference type="GO" id="GO:0031491">
    <property type="term" value="F:nucleosome binding"/>
    <property type="evidence" value="ECO:0007669"/>
    <property type="project" value="TreeGrafter"/>
</dbReference>
<feature type="region of interest" description="Disordered" evidence="12">
    <location>
        <begin position="440"/>
        <end position="464"/>
    </location>
</feature>
<dbReference type="GO" id="GO:0000417">
    <property type="term" value="C:HIR complex"/>
    <property type="evidence" value="ECO:0007669"/>
    <property type="project" value="TreeGrafter"/>
</dbReference>
<feature type="compositionally biased region" description="Basic and acidic residues" evidence="12">
    <location>
        <begin position="704"/>
        <end position="718"/>
    </location>
</feature>
<feature type="domain" description="CUE" evidence="13">
    <location>
        <begin position="500"/>
        <end position="543"/>
    </location>
</feature>
<feature type="region of interest" description="Disordered" evidence="12">
    <location>
        <begin position="631"/>
        <end position="652"/>
    </location>
</feature>
<dbReference type="PROSITE" id="PS50294">
    <property type="entry name" value="WD_REPEATS_REGION"/>
    <property type="match status" value="3"/>
</dbReference>
<feature type="compositionally biased region" description="Polar residues" evidence="12">
    <location>
        <begin position="1170"/>
        <end position="1193"/>
    </location>
</feature>
<keyword evidence="8" id="KW-0805">Transcription regulation</keyword>
<dbReference type="SMART" id="SM00320">
    <property type="entry name" value="WD40"/>
    <property type="match status" value="7"/>
</dbReference>
<feature type="region of interest" description="Disordered" evidence="12">
    <location>
        <begin position="1168"/>
        <end position="1193"/>
    </location>
</feature>
<evidence type="ECO:0000256" key="5">
    <source>
        <dbReference type="ARBA" id="ARBA00022574"/>
    </source>
</evidence>
<dbReference type="GO" id="GO:0006351">
    <property type="term" value="P:DNA-templated transcription"/>
    <property type="evidence" value="ECO:0007669"/>
    <property type="project" value="InterPro"/>
</dbReference>
<dbReference type="InterPro" id="IPR015943">
    <property type="entry name" value="WD40/YVTN_repeat-like_dom_sf"/>
</dbReference>
<dbReference type="Pfam" id="PF07569">
    <property type="entry name" value="Hira"/>
    <property type="match status" value="1"/>
</dbReference>
<evidence type="ECO:0000256" key="10">
    <source>
        <dbReference type="ARBA" id="ARBA00023242"/>
    </source>
</evidence>
<evidence type="ECO:0000256" key="8">
    <source>
        <dbReference type="ARBA" id="ARBA00023015"/>
    </source>
</evidence>